<name>A0A238VR65_9ACTN</name>
<protein>
    <submittedName>
        <fullName evidence="2">DJ-1/PfpI family protein</fullName>
    </submittedName>
</protein>
<evidence type="ECO:0000259" key="1">
    <source>
        <dbReference type="Pfam" id="PF01965"/>
    </source>
</evidence>
<dbReference type="RefSeq" id="WP_089310524.1">
    <property type="nucleotide sequence ID" value="NZ_FZNP01000002.1"/>
</dbReference>
<dbReference type="AlphaFoldDB" id="A0A238VR65"/>
<dbReference type="PANTHER" id="PTHR43130">
    <property type="entry name" value="ARAC-FAMILY TRANSCRIPTIONAL REGULATOR"/>
    <property type="match status" value="1"/>
</dbReference>
<accession>A0A238VR65</accession>
<dbReference type="SUPFAM" id="SSF52317">
    <property type="entry name" value="Class I glutamine amidotransferase-like"/>
    <property type="match status" value="1"/>
</dbReference>
<dbReference type="EMBL" id="FZNP01000002">
    <property type="protein sequence ID" value="SNR36637.1"/>
    <property type="molecule type" value="Genomic_DNA"/>
</dbReference>
<feature type="domain" description="DJ-1/PfpI" evidence="1">
    <location>
        <begin position="1"/>
        <end position="127"/>
    </location>
</feature>
<keyword evidence="3" id="KW-1185">Reference proteome</keyword>
<sequence>MRVAFVIYDGFQILDLTGPHEVFEATGRYECLVVGRRAGPVTASGGLRVHAPSGPDLAPESIDTLVVAGGAGVDEARGDAALVGWVARTARTARRVASVCSGALLLAEAGVLEGRRVTTHWGREEQLQV</sequence>
<dbReference type="InterPro" id="IPR029062">
    <property type="entry name" value="Class_I_gatase-like"/>
</dbReference>
<proteinExistence type="predicted"/>
<dbReference type="InterPro" id="IPR052158">
    <property type="entry name" value="INH-QAR"/>
</dbReference>
<organism evidence="2 3">
    <name type="scientific">Actinomadura mexicana</name>
    <dbReference type="NCBI Taxonomy" id="134959"/>
    <lineage>
        <taxon>Bacteria</taxon>
        <taxon>Bacillati</taxon>
        <taxon>Actinomycetota</taxon>
        <taxon>Actinomycetes</taxon>
        <taxon>Streptosporangiales</taxon>
        <taxon>Thermomonosporaceae</taxon>
        <taxon>Actinomadura</taxon>
    </lineage>
</organism>
<reference evidence="3" key="1">
    <citation type="submission" date="2017-06" db="EMBL/GenBank/DDBJ databases">
        <authorList>
            <person name="Varghese N."/>
            <person name="Submissions S."/>
        </authorList>
    </citation>
    <scope>NUCLEOTIDE SEQUENCE [LARGE SCALE GENOMIC DNA]</scope>
    <source>
        <strain evidence="3">DSM 44485</strain>
    </source>
</reference>
<dbReference type="PANTHER" id="PTHR43130:SF3">
    <property type="entry name" value="HTH-TYPE TRANSCRIPTIONAL REGULATOR RV1931C"/>
    <property type="match status" value="1"/>
</dbReference>
<evidence type="ECO:0000313" key="3">
    <source>
        <dbReference type="Proteomes" id="UP000198420"/>
    </source>
</evidence>
<gene>
    <name evidence="2" type="ORF">SAMN06265355_102236</name>
</gene>
<dbReference type="Proteomes" id="UP000198420">
    <property type="component" value="Unassembled WGS sequence"/>
</dbReference>
<dbReference type="Gene3D" id="3.40.50.880">
    <property type="match status" value="1"/>
</dbReference>
<dbReference type="GO" id="GO:0006355">
    <property type="term" value="P:regulation of DNA-templated transcription"/>
    <property type="evidence" value="ECO:0007669"/>
    <property type="project" value="TreeGrafter"/>
</dbReference>
<dbReference type="Pfam" id="PF01965">
    <property type="entry name" value="DJ-1_PfpI"/>
    <property type="match status" value="1"/>
</dbReference>
<dbReference type="InterPro" id="IPR002818">
    <property type="entry name" value="DJ-1/PfpI"/>
</dbReference>
<evidence type="ECO:0000313" key="2">
    <source>
        <dbReference type="EMBL" id="SNR36637.1"/>
    </source>
</evidence>
<dbReference type="OrthoDB" id="3992151at2"/>